<protein>
    <recommendedName>
        <fullName evidence="3">Peptidase S74 domain-containing protein</fullName>
    </recommendedName>
</protein>
<proteinExistence type="predicted"/>
<evidence type="ECO:0000256" key="2">
    <source>
        <dbReference type="SAM" id="SignalP"/>
    </source>
</evidence>
<sequence>MNTPKKLIVSALLAVMVLPISSVTAAFTLQQAVNSIQATDPALPTGVSNPKGSIGSLLAELFWGTGDGVKNGKIKPQYLDYSGISAWTQSGSEAYYSGTGNVGIGTTNPTEKLHIFSDMTGGWTESFMSIEKTHPSIFSTRYLTKYGALWFDSILPWGTSGNIQIQVTWGDQTVGGGGISLKTNGNNTRMFIRQDGNVGIGTTSPNKLLHLKTTTGTNAEFDIQSGTKPLWGIYHDEGTEELRFWNGSNRVVFGSGGNVGIGTTIPTTALHVLQNGVGIAPSLTADNGLATFSTFTTPQLQIGGYPTSPYAMWMQVKRVFNDGNSYPLSIQPLGGNVGIGTASPGYKLEISENRADWATRIVNSNANAYGLVVNNTSTSGTGFILGAVSSGVYRFAVLNNGNVGIGTTNPVYKLTLQDGTFGIGDTAQGSAAAFSYSAGKLQIWLDSAGTDGIYFRTYSGGYGDRMVIKNTGNIGIGTSSPTSKLHVINAGTSNPSLTHGAAAMFALAPGSGTELVMGGMAGSPYTAWIQHRHQTNDGSSFNLALQPSGGNVGIGTTSPSALLTVSWQNTPWRGQLMIKDDNLGNNADAYMSFWSGDENGVGNTGLLGYVGFVSNSDNSLSIGTYPNAGHLLLNQWGGNVGIGTTSPWYKLTVVGPAADWTIVANPANTQQYGLLSYGTTWAGYFVGPGYINQSAWTYGSDRRLKENIVYFNSGLEKVLQLKPAAYDYISGTKNNLGFIAQDVQQVIPEAVSITDSKTGMLGLKTEFIIPYLVNAMKELKSQKDSEIQELKKDNNKLKQENQEIKALVCLDHPNAAMCK</sequence>
<evidence type="ECO:0000259" key="3">
    <source>
        <dbReference type="PROSITE" id="PS51688"/>
    </source>
</evidence>
<feature type="chain" id="PRO_5023149512" description="Peptidase S74 domain-containing protein" evidence="2">
    <location>
        <begin position="26"/>
        <end position="819"/>
    </location>
</feature>
<dbReference type="EMBL" id="AMFJ01034065">
    <property type="protein sequence ID" value="EKD30409.1"/>
    <property type="molecule type" value="Genomic_DNA"/>
</dbReference>
<name>K1YYB0_9BACT</name>
<dbReference type="InterPro" id="IPR030392">
    <property type="entry name" value="S74_ICA"/>
</dbReference>
<dbReference type="Pfam" id="PF13884">
    <property type="entry name" value="Peptidase_S74"/>
    <property type="match status" value="1"/>
</dbReference>
<evidence type="ECO:0000313" key="4">
    <source>
        <dbReference type="EMBL" id="EKD30409.1"/>
    </source>
</evidence>
<keyword evidence="1" id="KW-0175">Coiled coil</keyword>
<feature type="signal peptide" evidence="2">
    <location>
        <begin position="1"/>
        <end position="25"/>
    </location>
</feature>
<feature type="domain" description="Peptidase S74" evidence="3">
    <location>
        <begin position="700"/>
        <end position="794"/>
    </location>
</feature>
<accession>K1YYB0</accession>
<evidence type="ECO:0000256" key="1">
    <source>
        <dbReference type="SAM" id="Coils"/>
    </source>
</evidence>
<keyword evidence="2" id="KW-0732">Signal</keyword>
<dbReference type="PROSITE" id="PS51688">
    <property type="entry name" value="ICA"/>
    <property type="match status" value="1"/>
</dbReference>
<feature type="coiled-coil region" evidence="1">
    <location>
        <begin position="773"/>
        <end position="810"/>
    </location>
</feature>
<reference evidence="4" key="1">
    <citation type="journal article" date="2012" name="Science">
        <title>Fermentation, hydrogen, and sulfur metabolism in multiple uncultivated bacterial phyla.</title>
        <authorList>
            <person name="Wrighton K.C."/>
            <person name="Thomas B.C."/>
            <person name="Sharon I."/>
            <person name="Miller C.S."/>
            <person name="Castelle C.J."/>
            <person name="VerBerkmoes N.C."/>
            <person name="Wilkins M.J."/>
            <person name="Hettich R.L."/>
            <person name="Lipton M.S."/>
            <person name="Williams K.H."/>
            <person name="Long P.E."/>
            <person name="Banfield J.F."/>
        </authorList>
    </citation>
    <scope>NUCLEOTIDE SEQUENCE [LARGE SCALE GENOMIC DNA]</scope>
</reference>
<gene>
    <name evidence="4" type="ORF">ACD_78C00065G0004</name>
</gene>
<dbReference type="AlphaFoldDB" id="K1YYB0"/>
<comment type="caution">
    <text evidence="4">The sequence shown here is derived from an EMBL/GenBank/DDBJ whole genome shotgun (WGS) entry which is preliminary data.</text>
</comment>
<organism evidence="4">
    <name type="scientific">uncultured bacterium</name>
    <name type="common">gcode 4</name>
    <dbReference type="NCBI Taxonomy" id="1234023"/>
    <lineage>
        <taxon>Bacteria</taxon>
        <taxon>environmental samples</taxon>
    </lineage>
</organism>